<keyword evidence="5" id="KW-0482">Metalloprotease</keyword>
<reference evidence="7" key="1">
    <citation type="submission" date="2020-11" db="EMBL/GenBank/DDBJ databases">
        <title>Gallibacterium anatis 1637, full genome, WGS.</title>
        <authorList>
            <person name="Laishevtcev A.I."/>
            <person name="Yakimova E.A."/>
            <person name="Petkovich D."/>
            <person name="Stepanova T.V."/>
            <person name="Kalendr R.S."/>
            <person name="Rubalsky E.O."/>
            <person name="Zulkarneev E.R."/>
            <person name="Aleshkin A.V."/>
        </authorList>
    </citation>
    <scope>NUCLEOTIDE SEQUENCE</scope>
    <source>
        <strain evidence="7">1637</strain>
    </source>
</reference>
<name>A0A930UUQ4_9PAST</name>
<evidence type="ECO:0000259" key="6">
    <source>
        <dbReference type="Pfam" id="PF14464"/>
    </source>
</evidence>
<feature type="domain" description="JAB" evidence="6">
    <location>
        <begin position="16"/>
        <end position="58"/>
    </location>
</feature>
<evidence type="ECO:0000256" key="4">
    <source>
        <dbReference type="ARBA" id="ARBA00022833"/>
    </source>
</evidence>
<evidence type="ECO:0000256" key="2">
    <source>
        <dbReference type="ARBA" id="ARBA00022723"/>
    </source>
</evidence>
<keyword evidence="3" id="KW-0378">Hydrolase</keyword>
<keyword evidence="1" id="KW-0645">Protease</keyword>
<accession>A0A930UUQ4</accession>
<dbReference type="EMBL" id="JADION010000015">
    <property type="protein sequence ID" value="MBF4102564.1"/>
    <property type="molecule type" value="Genomic_DNA"/>
</dbReference>
<dbReference type="SUPFAM" id="SSF102712">
    <property type="entry name" value="JAB1/MPN domain"/>
    <property type="match status" value="1"/>
</dbReference>
<dbReference type="GO" id="GO:0006508">
    <property type="term" value="P:proteolysis"/>
    <property type="evidence" value="ECO:0007669"/>
    <property type="project" value="UniProtKB-KW"/>
</dbReference>
<dbReference type="InterPro" id="IPR028090">
    <property type="entry name" value="JAB_dom_prok"/>
</dbReference>
<sequence length="77" mass="8929">MTPKNYFEISSDDYLEANHHDGIVAIVHSHPNGKPILSTADRQMQLHQGWIGGWFVMITYKSPLYRTGVIRREFLSR</sequence>
<dbReference type="Gene3D" id="3.40.140.10">
    <property type="entry name" value="Cytidine Deaminase, domain 2"/>
    <property type="match status" value="1"/>
</dbReference>
<dbReference type="AlphaFoldDB" id="A0A930UUQ4"/>
<dbReference type="GO" id="GO:0046872">
    <property type="term" value="F:metal ion binding"/>
    <property type="evidence" value="ECO:0007669"/>
    <property type="project" value="UniProtKB-KW"/>
</dbReference>
<protein>
    <submittedName>
        <fullName evidence="7">Mov34/MPN/PAD-1 family protein</fullName>
    </submittedName>
</protein>
<keyword evidence="4" id="KW-0862">Zinc</keyword>
<evidence type="ECO:0000256" key="3">
    <source>
        <dbReference type="ARBA" id="ARBA00022801"/>
    </source>
</evidence>
<comment type="caution">
    <text evidence="7">The sequence shown here is derived from an EMBL/GenBank/DDBJ whole genome shotgun (WGS) entry which is preliminary data.</text>
</comment>
<dbReference type="GO" id="GO:0008237">
    <property type="term" value="F:metallopeptidase activity"/>
    <property type="evidence" value="ECO:0007669"/>
    <property type="project" value="UniProtKB-KW"/>
</dbReference>
<evidence type="ECO:0000256" key="1">
    <source>
        <dbReference type="ARBA" id="ARBA00022670"/>
    </source>
</evidence>
<evidence type="ECO:0000313" key="7">
    <source>
        <dbReference type="EMBL" id="MBF4102564.1"/>
    </source>
</evidence>
<keyword evidence="2" id="KW-0479">Metal-binding</keyword>
<organism evidence="7">
    <name type="scientific">Gallibacterium anatis</name>
    <dbReference type="NCBI Taxonomy" id="750"/>
    <lineage>
        <taxon>Bacteria</taxon>
        <taxon>Pseudomonadati</taxon>
        <taxon>Pseudomonadota</taxon>
        <taxon>Gammaproteobacteria</taxon>
        <taxon>Pasteurellales</taxon>
        <taxon>Pasteurellaceae</taxon>
        <taxon>Gallibacterium</taxon>
    </lineage>
</organism>
<proteinExistence type="predicted"/>
<dbReference type="Pfam" id="PF14464">
    <property type="entry name" value="Prok-JAB"/>
    <property type="match status" value="1"/>
</dbReference>
<evidence type="ECO:0000256" key="5">
    <source>
        <dbReference type="ARBA" id="ARBA00023049"/>
    </source>
</evidence>
<gene>
    <name evidence="7" type="ORF">INT80_06465</name>
</gene>